<keyword evidence="11" id="KW-1185">Reference proteome</keyword>
<evidence type="ECO:0000256" key="3">
    <source>
        <dbReference type="ARBA" id="ARBA00022692"/>
    </source>
</evidence>
<dbReference type="RefSeq" id="WP_006214345.1">
    <property type="nucleotide sequence ID" value="NZ_ANHZ02000007.1"/>
</dbReference>
<keyword evidence="7" id="KW-0413">Isomerase</keyword>
<dbReference type="InterPro" id="IPR017825">
    <property type="entry name" value="Lycopene_cyclase_dom"/>
</dbReference>
<protein>
    <submittedName>
        <fullName evidence="10">Lycopene e-cyclase isoprenoid transferase B</fullName>
    </submittedName>
</protein>
<dbReference type="GO" id="GO:0016872">
    <property type="term" value="F:intramolecular lyase activity"/>
    <property type="evidence" value="ECO:0007669"/>
    <property type="project" value="InterPro"/>
</dbReference>
<comment type="pathway">
    <text evidence="2">Carotenoid biosynthesis.</text>
</comment>
<name>M2YEJ7_9MICC</name>
<sequence length="110" mass="12113">MTYAALAALFVAATAVIAVLVSWRRRLGSAWWATTALTILGLLLLTVVFDSLMIAVDLFRYDEAQLHGWFVGLAPIEDLAWPIAAGLLLPSLWELFARPADDGERERSGR</sequence>
<dbReference type="Pfam" id="PF18916">
    <property type="entry name" value="Lycopene_cyc"/>
    <property type="match status" value="1"/>
</dbReference>
<feature type="transmembrane region" description="Helical" evidence="8">
    <location>
        <begin position="6"/>
        <end position="23"/>
    </location>
</feature>
<feature type="domain" description="Lycopene cyclase" evidence="9">
    <location>
        <begin position="3"/>
        <end position="96"/>
    </location>
</feature>
<keyword evidence="3 8" id="KW-0812">Transmembrane</keyword>
<keyword evidence="6 8" id="KW-0472">Membrane</keyword>
<dbReference type="AlphaFoldDB" id="M2YEJ7"/>
<gene>
    <name evidence="10" type="ORF">C884_02305</name>
</gene>
<dbReference type="STRING" id="71999.KPaMU14_12400"/>
<keyword evidence="5 8" id="KW-1133">Transmembrane helix</keyword>
<keyword evidence="4" id="KW-0125">Carotenoid biosynthesis</keyword>
<evidence type="ECO:0000256" key="8">
    <source>
        <dbReference type="SAM" id="Phobius"/>
    </source>
</evidence>
<comment type="caution">
    <text evidence="10">The sequence shown here is derived from an EMBL/GenBank/DDBJ whole genome shotgun (WGS) entry which is preliminary data.</text>
</comment>
<evidence type="ECO:0000313" key="10">
    <source>
        <dbReference type="EMBL" id="EME36945.1"/>
    </source>
</evidence>
<evidence type="ECO:0000256" key="4">
    <source>
        <dbReference type="ARBA" id="ARBA00022746"/>
    </source>
</evidence>
<dbReference type="GO" id="GO:0016117">
    <property type="term" value="P:carotenoid biosynthetic process"/>
    <property type="evidence" value="ECO:0007669"/>
    <property type="project" value="UniProtKB-KW"/>
</dbReference>
<dbReference type="Proteomes" id="UP000009877">
    <property type="component" value="Unassembled WGS sequence"/>
</dbReference>
<feature type="transmembrane region" description="Helical" evidence="8">
    <location>
        <begin position="30"/>
        <end position="59"/>
    </location>
</feature>
<dbReference type="EMBL" id="ANHZ02000007">
    <property type="protein sequence ID" value="EME36945.1"/>
    <property type="molecule type" value="Genomic_DNA"/>
</dbReference>
<organism evidence="10 11">
    <name type="scientific">Kocuria palustris PEL</name>
    <dbReference type="NCBI Taxonomy" id="1236550"/>
    <lineage>
        <taxon>Bacteria</taxon>
        <taxon>Bacillati</taxon>
        <taxon>Actinomycetota</taxon>
        <taxon>Actinomycetes</taxon>
        <taxon>Micrococcales</taxon>
        <taxon>Micrococcaceae</taxon>
        <taxon>Kocuria</taxon>
    </lineage>
</organism>
<dbReference type="GO" id="GO:0016020">
    <property type="term" value="C:membrane"/>
    <property type="evidence" value="ECO:0007669"/>
    <property type="project" value="UniProtKB-SubCell"/>
</dbReference>
<evidence type="ECO:0000256" key="7">
    <source>
        <dbReference type="ARBA" id="ARBA00023235"/>
    </source>
</evidence>
<dbReference type="NCBIfam" id="TIGR03462">
    <property type="entry name" value="CarR_dom_SF"/>
    <property type="match status" value="1"/>
</dbReference>
<comment type="subcellular location">
    <subcellularLocation>
        <location evidence="1">Membrane</location>
        <topology evidence="1">Multi-pass membrane protein</topology>
    </subcellularLocation>
</comment>
<dbReference type="GO" id="GO:0045436">
    <property type="term" value="F:lycopene beta cyclase activity"/>
    <property type="evidence" value="ECO:0007669"/>
    <property type="project" value="UniProtKB-ARBA"/>
</dbReference>
<evidence type="ECO:0000256" key="6">
    <source>
        <dbReference type="ARBA" id="ARBA00023136"/>
    </source>
</evidence>
<evidence type="ECO:0000313" key="11">
    <source>
        <dbReference type="Proteomes" id="UP000009877"/>
    </source>
</evidence>
<accession>M2YEJ7</accession>
<proteinExistence type="predicted"/>
<evidence type="ECO:0000256" key="2">
    <source>
        <dbReference type="ARBA" id="ARBA00004829"/>
    </source>
</evidence>
<keyword evidence="10" id="KW-0808">Transferase</keyword>
<reference evidence="10 11" key="1">
    <citation type="journal article" date="2014" name="Genome Announc.">
        <title>Draft Genome Sequence of Kocuria palustris PEL.</title>
        <authorList>
            <person name="Sharma G."/>
            <person name="Khatri I."/>
            <person name="Subramanian S."/>
        </authorList>
    </citation>
    <scope>NUCLEOTIDE SEQUENCE [LARGE SCALE GENOMIC DNA]</scope>
    <source>
        <strain evidence="10 11">PEL</strain>
    </source>
</reference>
<evidence type="ECO:0000256" key="5">
    <source>
        <dbReference type="ARBA" id="ARBA00022989"/>
    </source>
</evidence>
<evidence type="ECO:0000259" key="9">
    <source>
        <dbReference type="Pfam" id="PF18916"/>
    </source>
</evidence>
<evidence type="ECO:0000256" key="1">
    <source>
        <dbReference type="ARBA" id="ARBA00004141"/>
    </source>
</evidence>
<dbReference type="GO" id="GO:0016740">
    <property type="term" value="F:transferase activity"/>
    <property type="evidence" value="ECO:0007669"/>
    <property type="project" value="UniProtKB-KW"/>
</dbReference>